<dbReference type="AlphaFoldDB" id="A0A444UJX4"/>
<dbReference type="PROSITE" id="PS50804">
    <property type="entry name" value="SCAN_BOX"/>
    <property type="match status" value="1"/>
</dbReference>
<evidence type="ECO:0000259" key="3">
    <source>
        <dbReference type="PROSITE" id="PS50804"/>
    </source>
</evidence>
<evidence type="ECO:0000313" key="4">
    <source>
        <dbReference type="EMBL" id="RXM35444.1"/>
    </source>
</evidence>
<accession>A0A444UJX4</accession>
<feature type="signal peptide" evidence="2">
    <location>
        <begin position="1"/>
        <end position="21"/>
    </location>
</feature>
<dbReference type="EMBL" id="SCEB01214420">
    <property type="protein sequence ID" value="RXM35444.1"/>
    <property type="molecule type" value="Genomic_DNA"/>
</dbReference>
<evidence type="ECO:0000256" key="2">
    <source>
        <dbReference type="SAM" id="SignalP"/>
    </source>
</evidence>
<comment type="caution">
    <text evidence="4">The sequence shown here is derived from an EMBL/GenBank/DDBJ whole genome shotgun (WGS) entry which is preliminary data.</text>
</comment>
<dbReference type="Gene3D" id="1.10.4020.10">
    <property type="entry name" value="DNA breaking-rejoining enzymes"/>
    <property type="match status" value="1"/>
</dbReference>
<keyword evidence="2" id="KW-0732">Signal</keyword>
<dbReference type="Proteomes" id="UP000289886">
    <property type="component" value="Unassembled WGS sequence"/>
</dbReference>
<feature type="domain" description="SCAN box" evidence="3">
    <location>
        <begin position="7"/>
        <end position="44"/>
    </location>
</feature>
<keyword evidence="5" id="KW-1185">Reference proteome</keyword>
<name>A0A444UJX4_ACIRT</name>
<feature type="chain" id="PRO_5019282499" description="SCAN box domain-containing protein" evidence="2">
    <location>
        <begin position="22"/>
        <end position="137"/>
    </location>
</feature>
<dbReference type="InterPro" id="IPR003309">
    <property type="entry name" value="SCAN_dom"/>
</dbReference>
<dbReference type="InterPro" id="IPR038269">
    <property type="entry name" value="SCAN_sf"/>
</dbReference>
<evidence type="ECO:0000313" key="5">
    <source>
        <dbReference type="Proteomes" id="UP000289886"/>
    </source>
</evidence>
<dbReference type="SUPFAM" id="SSF47353">
    <property type="entry name" value="Retrovirus capsid dimerization domain-like"/>
    <property type="match status" value="1"/>
</dbReference>
<evidence type="ECO:0000256" key="1">
    <source>
        <dbReference type="SAM" id="MobiDB-lite"/>
    </source>
</evidence>
<organism evidence="4 5">
    <name type="scientific">Acipenser ruthenus</name>
    <name type="common">Sterlet sturgeon</name>
    <dbReference type="NCBI Taxonomy" id="7906"/>
    <lineage>
        <taxon>Eukaryota</taxon>
        <taxon>Metazoa</taxon>
        <taxon>Chordata</taxon>
        <taxon>Craniata</taxon>
        <taxon>Vertebrata</taxon>
        <taxon>Euteleostomi</taxon>
        <taxon>Actinopterygii</taxon>
        <taxon>Chondrostei</taxon>
        <taxon>Acipenseriformes</taxon>
        <taxon>Acipenseridae</taxon>
        <taxon>Acipenser</taxon>
    </lineage>
</organism>
<reference evidence="4 5" key="1">
    <citation type="submission" date="2019-01" db="EMBL/GenBank/DDBJ databases">
        <title>Draft Genome and Complete Hox-Cluster Characterization of the Sterlet Sturgeon (Acipenser ruthenus).</title>
        <authorList>
            <person name="Wei Q."/>
        </authorList>
    </citation>
    <scope>NUCLEOTIDE SEQUENCE [LARGE SCALE GENOMIC DNA]</scope>
    <source>
        <strain evidence="4">WHYD16114868_AA</strain>
        <tissue evidence="4">Blood</tissue>
    </source>
</reference>
<gene>
    <name evidence="4" type="ORF">EOD39_12928</name>
</gene>
<proteinExistence type="predicted"/>
<feature type="region of interest" description="Disordered" evidence="1">
    <location>
        <begin position="117"/>
        <end position="137"/>
    </location>
</feature>
<dbReference type="Pfam" id="PF02023">
    <property type="entry name" value="SCAN"/>
    <property type="match status" value="1"/>
</dbReference>
<sequence length="137" mass="15221">MRATLFIVELIVLDQFQQGLPKEVRPWVEQNNTKTADQLVALVERYFTAASINQTQDPGMFASWLNHPYRPDTFMANQTNPTGADPSSVTTGVCRQVFLNPSSMTTLSFQNVMTAQSPIQPSKTHVHRFSPAGPLLG</sequence>
<protein>
    <recommendedName>
        <fullName evidence="3">SCAN box domain-containing protein</fullName>
    </recommendedName>
</protein>